<evidence type="ECO:0000313" key="3">
    <source>
        <dbReference type="EMBL" id="EHH10030.1"/>
    </source>
</evidence>
<dbReference type="GO" id="GO:0016491">
    <property type="term" value="F:oxidoreductase activity"/>
    <property type="evidence" value="ECO:0007669"/>
    <property type="project" value="UniProtKB-KW"/>
</dbReference>
<dbReference type="RefSeq" id="WP_006203975.1">
    <property type="nucleotide sequence ID" value="NZ_AGSN01000140.1"/>
</dbReference>
<evidence type="ECO:0000256" key="1">
    <source>
        <dbReference type="ARBA" id="ARBA00006484"/>
    </source>
</evidence>
<dbReference type="InterPro" id="IPR002347">
    <property type="entry name" value="SDR_fam"/>
</dbReference>
<dbReference type="EMBL" id="AGSN01000140">
    <property type="protein sequence ID" value="EHH10030.1"/>
    <property type="molecule type" value="Genomic_DNA"/>
</dbReference>
<dbReference type="InterPro" id="IPR036291">
    <property type="entry name" value="NAD(P)-bd_dom_sf"/>
</dbReference>
<dbReference type="SUPFAM" id="SSF51735">
    <property type="entry name" value="NAD(P)-binding Rossmann-fold domains"/>
    <property type="match status" value="1"/>
</dbReference>
<dbReference type="Proteomes" id="UP000002949">
    <property type="component" value="Unassembled WGS sequence"/>
</dbReference>
<reference evidence="3 4" key="1">
    <citation type="journal article" date="2012" name="J. Bacteriol.">
        <title>Draft Genome Sequence of Plant Growth-Promoting Rhizobium Mesorhizobium amorphae, Isolated from Zinc-Lead Mine Tailings.</title>
        <authorList>
            <person name="Hao X."/>
            <person name="Lin Y."/>
            <person name="Johnstone L."/>
            <person name="Baltrus D.A."/>
            <person name="Miller S.J."/>
            <person name="Wei G."/>
            <person name="Rensing C."/>
        </authorList>
    </citation>
    <scope>NUCLEOTIDE SEQUENCE [LARGE SCALE GENOMIC DNA]</scope>
    <source>
        <strain evidence="3 4">CCNWGS0123</strain>
    </source>
</reference>
<gene>
    <name evidence="3" type="ORF">MEA186_21409</name>
</gene>
<evidence type="ECO:0008006" key="5">
    <source>
        <dbReference type="Google" id="ProtNLM"/>
    </source>
</evidence>
<dbReference type="OrthoDB" id="9780084at2"/>
<accession>G6YE89</accession>
<dbReference type="Gene3D" id="3.40.50.720">
    <property type="entry name" value="NAD(P)-binding Rossmann-like Domain"/>
    <property type="match status" value="1"/>
</dbReference>
<keyword evidence="2" id="KW-0560">Oxidoreductase</keyword>
<proteinExistence type="inferred from homology"/>
<dbReference type="PANTHER" id="PTHR43669:SF14">
    <property type="entry name" value="OXIDOREDUCTASE"/>
    <property type="match status" value="1"/>
</dbReference>
<dbReference type="Pfam" id="PF00106">
    <property type="entry name" value="adh_short"/>
    <property type="match status" value="1"/>
</dbReference>
<comment type="similarity">
    <text evidence="1">Belongs to the short-chain dehydrogenases/reductases (SDR) family.</text>
</comment>
<name>G6YE89_9HYPH</name>
<evidence type="ECO:0000313" key="4">
    <source>
        <dbReference type="Proteomes" id="UP000002949"/>
    </source>
</evidence>
<keyword evidence="4" id="KW-1185">Reference proteome</keyword>
<sequence>MAQPFDLNGRVALVTGGGRGIGAAIVTRFAEAGASVVIADGGGRAPAHNRAV</sequence>
<evidence type="ECO:0000256" key="2">
    <source>
        <dbReference type="ARBA" id="ARBA00023002"/>
    </source>
</evidence>
<organism evidence="3 4">
    <name type="scientific">Mesorhizobium amorphae CCNWGS0123</name>
    <dbReference type="NCBI Taxonomy" id="1082933"/>
    <lineage>
        <taxon>Bacteria</taxon>
        <taxon>Pseudomonadati</taxon>
        <taxon>Pseudomonadota</taxon>
        <taxon>Alphaproteobacteria</taxon>
        <taxon>Hyphomicrobiales</taxon>
        <taxon>Phyllobacteriaceae</taxon>
        <taxon>Mesorhizobium</taxon>
    </lineage>
</organism>
<protein>
    <recommendedName>
        <fullName evidence="5">Short-chain dehydrogenase/reductase SDR</fullName>
    </recommendedName>
</protein>
<dbReference type="AlphaFoldDB" id="G6YE89"/>
<dbReference type="PATRIC" id="fig|1082933.3.peg.4176"/>
<dbReference type="PANTHER" id="PTHR43669">
    <property type="entry name" value="5-KETO-D-GLUCONATE 5-REDUCTASE"/>
    <property type="match status" value="1"/>
</dbReference>